<organism evidence="1 2">
    <name type="scientific">Streptomyces synnematoformans</name>
    <dbReference type="NCBI Taxonomy" id="415721"/>
    <lineage>
        <taxon>Bacteria</taxon>
        <taxon>Bacillati</taxon>
        <taxon>Actinomycetota</taxon>
        <taxon>Actinomycetes</taxon>
        <taxon>Kitasatosporales</taxon>
        <taxon>Streptomycetaceae</taxon>
        <taxon>Streptomyces</taxon>
    </lineage>
</organism>
<sequence length="185" mass="20335">MATIGESLEAALQATATRPIPVSPQARMRFLVKTEQGSTRRTAARLGCSQRQVERYLAGKARRPTPRLAAALEREVRRSWQPRVRARAIRHAAQRGVVVETRARFGFTAAPGSTDDPRMRRITEQLPPDVTAELLARHAAGASEAELRDILGVGLGYAYFQDRGRRAVGLDVTVTDIDHLDVGLS</sequence>
<dbReference type="RefSeq" id="WP_027756900.1">
    <property type="nucleotide sequence ID" value="NZ_BAAAPF010000040.1"/>
</dbReference>
<accession>A0ABN2XUP6</accession>
<gene>
    <name evidence="1" type="ORF">GCM10009802_19520</name>
</gene>
<proteinExistence type="predicted"/>
<dbReference type="NCBIfam" id="NF047541">
    <property type="entry name" value="telomere_Tpg"/>
    <property type="match status" value="1"/>
</dbReference>
<evidence type="ECO:0000313" key="2">
    <source>
        <dbReference type="Proteomes" id="UP001500443"/>
    </source>
</evidence>
<dbReference type="InterPro" id="IPR058118">
    <property type="entry name" value="Tpg"/>
</dbReference>
<name>A0ABN2XUP6_9ACTN</name>
<evidence type="ECO:0000313" key="1">
    <source>
        <dbReference type="EMBL" id="GAA2118108.1"/>
    </source>
</evidence>
<reference evidence="1 2" key="1">
    <citation type="journal article" date="2019" name="Int. J. Syst. Evol. Microbiol.">
        <title>The Global Catalogue of Microorganisms (GCM) 10K type strain sequencing project: providing services to taxonomists for standard genome sequencing and annotation.</title>
        <authorList>
            <consortium name="The Broad Institute Genomics Platform"/>
            <consortium name="The Broad Institute Genome Sequencing Center for Infectious Disease"/>
            <person name="Wu L."/>
            <person name="Ma J."/>
        </authorList>
    </citation>
    <scope>NUCLEOTIDE SEQUENCE [LARGE SCALE GENOMIC DNA]</scope>
    <source>
        <strain evidence="1 2">JCM 15481</strain>
    </source>
</reference>
<keyword evidence="2" id="KW-1185">Reference proteome</keyword>
<dbReference type="EMBL" id="BAAAPF010000040">
    <property type="protein sequence ID" value="GAA2118108.1"/>
    <property type="molecule type" value="Genomic_DNA"/>
</dbReference>
<dbReference type="Proteomes" id="UP001500443">
    <property type="component" value="Unassembled WGS sequence"/>
</dbReference>
<comment type="caution">
    <text evidence="1">The sequence shown here is derived from an EMBL/GenBank/DDBJ whole genome shotgun (WGS) entry which is preliminary data.</text>
</comment>
<evidence type="ECO:0008006" key="3">
    <source>
        <dbReference type="Google" id="ProtNLM"/>
    </source>
</evidence>
<protein>
    <recommendedName>
        <fullName evidence="3">XRE family transcriptional regulator</fullName>
    </recommendedName>
</protein>